<name>A0ABP9ZHQ8_9LACO</name>
<keyword evidence="5" id="KW-1185">Reference proteome</keyword>
<keyword evidence="2" id="KW-0560">Oxidoreductase</keyword>
<dbReference type="PANTHER" id="PTHR10204:SF34">
    <property type="entry name" value="NAD(P)H DEHYDROGENASE [QUINONE] 1 ISOFORM 1"/>
    <property type="match status" value="1"/>
</dbReference>
<feature type="domain" description="Flavodoxin-like fold" evidence="3">
    <location>
        <begin position="1"/>
        <end position="181"/>
    </location>
</feature>
<accession>A0ABP9ZHQ8</accession>
<comment type="caution">
    <text evidence="4">The sequence shown here is derived from an EMBL/GenBank/DDBJ whole genome shotgun (WGS) entry which is preliminary data.</text>
</comment>
<proteinExistence type="inferred from homology"/>
<organism evidence="4 5">
    <name type="scientific">Apilactobacillus apinorum</name>
    <dbReference type="NCBI Taxonomy" id="1218495"/>
    <lineage>
        <taxon>Bacteria</taxon>
        <taxon>Bacillati</taxon>
        <taxon>Bacillota</taxon>
        <taxon>Bacilli</taxon>
        <taxon>Lactobacillales</taxon>
        <taxon>Lactobacillaceae</taxon>
        <taxon>Apilactobacillus</taxon>
    </lineage>
</organism>
<comment type="similarity">
    <text evidence="1">Belongs to the NAD(P)H dehydrogenase (quinone) family.</text>
</comment>
<dbReference type="Pfam" id="PF02525">
    <property type="entry name" value="Flavodoxin_2"/>
    <property type="match status" value="1"/>
</dbReference>
<dbReference type="InterPro" id="IPR051545">
    <property type="entry name" value="NAD(P)H_dehydrogenase_qn"/>
</dbReference>
<evidence type="ECO:0000256" key="1">
    <source>
        <dbReference type="ARBA" id="ARBA00006252"/>
    </source>
</evidence>
<dbReference type="PANTHER" id="PTHR10204">
    <property type="entry name" value="NAD P H OXIDOREDUCTASE-RELATED"/>
    <property type="match status" value="1"/>
</dbReference>
<dbReference type="InterPro" id="IPR029039">
    <property type="entry name" value="Flavoprotein-like_sf"/>
</dbReference>
<evidence type="ECO:0000259" key="3">
    <source>
        <dbReference type="Pfam" id="PF02525"/>
    </source>
</evidence>
<dbReference type="Gene3D" id="3.40.50.360">
    <property type="match status" value="1"/>
</dbReference>
<protein>
    <submittedName>
        <fullName evidence="4">NAD(P)H-dependent oxidoreductase</fullName>
    </submittedName>
</protein>
<evidence type="ECO:0000313" key="4">
    <source>
        <dbReference type="EMBL" id="GAA6114332.1"/>
    </source>
</evidence>
<dbReference type="EMBL" id="BAABVV010000033">
    <property type="protein sequence ID" value="GAA6114332.1"/>
    <property type="molecule type" value="Genomic_DNA"/>
</dbReference>
<dbReference type="Proteomes" id="UP001438112">
    <property type="component" value="Unassembled WGS sequence"/>
</dbReference>
<dbReference type="InterPro" id="IPR003680">
    <property type="entry name" value="Flavodoxin_fold"/>
</dbReference>
<reference evidence="4 5" key="1">
    <citation type="submission" date="2024-03" db="EMBL/GenBank/DDBJ databases">
        <title>Inconsistent identification of Apilactobacillus kunkeei-related strains obtained by well-developed overall genome related indices.</title>
        <authorList>
            <person name="Maeno S."/>
            <person name="Endo A."/>
        </authorList>
    </citation>
    <scope>NUCLEOTIDE SEQUENCE [LARGE SCALE GENOMIC DNA]</scope>
    <source>
        <strain evidence="4 5">20H-10</strain>
    </source>
</reference>
<dbReference type="RefSeq" id="WP_353317805.1">
    <property type="nucleotide sequence ID" value="NZ_BAABVV010000033.1"/>
</dbReference>
<gene>
    <name evidence="4" type="ORF">AP20H10_06950</name>
</gene>
<evidence type="ECO:0000313" key="5">
    <source>
        <dbReference type="Proteomes" id="UP001438112"/>
    </source>
</evidence>
<evidence type="ECO:0000256" key="2">
    <source>
        <dbReference type="ARBA" id="ARBA00023002"/>
    </source>
</evidence>
<sequence length="187" mass="21593">MKILVIQGHPDNESFTHANAMNYLKHAQALGHETELIDLSDTEFDPVLRFGYRQHMEDESFPKKAQALIKEADHIAFFFPIWWSSEPSILKGFIDRVLTPHFGYIYHPNGKNEKLLTGKTAAVFTTSHGPGFFYKMIGNTLFRWKYLVLGFCGIKAKHCFDLGNMEDKKDTLERRQAYMKKCADTLK</sequence>
<dbReference type="SUPFAM" id="SSF52218">
    <property type="entry name" value="Flavoproteins"/>
    <property type="match status" value="1"/>
</dbReference>